<dbReference type="GO" id="GO:0051666">
    <property type="term" value="P:actin cortical patch localization"/>
    <property type="evidence" value="ECO:0007669"/>
    <property type="project" value="TreeGrafter"/>
</dbReference>
<dbReference type="InterPro" id="IPR030125">
    <property type="entry name" value="SPIN90/Ldb17"/>
</dbReference>
<evidence type="ECO:0000313" key="4">
    <source>
        <dbReference type="Proteomes" id="UP000000267"/>
    </source>
</evidence>
<dbReference type="Pfam" id="PF09431">
    <property type="entry name" value="SPIN90_LRD"/>
    <property type="match status" value="1"/>
</dbReference>
<name>A7TPA8_VANPO</name>
<evidence type="ECO:0000256" key="1">
    <source>
        <dbReference type="SAM" id="MobiDB-lite"/>
    </source>
</evidence>
<feature type="domain" description="SPIN90/Ldb17 leucine-rich" evidence="2">
    <location>
        <begin position="232"/>
        <end position="379"/>
    </location>
</feature>
<dbReference type="GO" id="GO:0006897">
    <property type="term" value="P:endocytosis"/>
    <property type="evidence" value="ECO:0007669"/>
    <property type="project" value="EnsemblFungi"/>
</dbReference>
<dbReference type="KEGG" id="vpo:Kpol_1019p15"/>
<dbReference type="FunCoup" id="A7TPA8">
    <property type="interactions" value="19"/>
</dbReference>
<dbReference type="PANTHER" id="PTHR13357">
    <property type="entry name" value="SH3 ADAPTER PROTEIN SPIN90 NCK INTERACTING PROTEIN WITH SH3 DOMAIN"/>
    <property type="match status" value="1"/>
</dbReference>
<dbReference type="OrthoDB" id="445362at2759"/>
<feature type="compositionally biased region" description="Pro residues" evidence="1">
    <location>
        <begin position="488"/>
        <end position="497"/>
    </location>
</feature>
<dbReference type="GO" id="GO:0000147">
    <property type="term" value="P:actin cortical patch assembly"/>
    <property type="evidence" value="ECO:0007669"/>
    <property type="project" value="TreeGrafter"/>
</dbReference>
<dbReference type="OMA" id="ISLRHTY"/>
<evidence type="ECO:0000259" key="2">
    <source>
        <dbReference type="Pfam" id="PF09431"/>
    </source>
</evidence>
<evidence type="ECO:0000313" key="3">
    <source>
        <dbReference type="EMBL" id="EDO15895.1"/>
    </source>
</evidence>
<dbReference type="InParanoid" id="A7TPA8"/>
<dbReference type="AlphaFoldDB" id="A7TPA8"/>
<feature type="region of interest" description="Disordered" evidence="1">
    <location>
        <begin position="473"/>
        <end position="507"/>
    </location>
</feature>
<gene>
    <name evidence="3" type="ORF">Kpol_1019p15</name>
</gene>
<dbReference type="PANTHER" id="PTHR13357:SF1">
    <property type="entry name" value="NCK-INTERACTING PROTEIN WITH SH3 DOMAIN"/>
    <property type="match status" value="1"/>
</dbReference>
<dbReference type="GO" id="GO:0030479">
    <property type="term" value="C:actin cortical patch"/>
    <property type="evidence" value="ECO:0007669"/>
    <property type="project" value="EnsemblFungi"/>
</dbReference>
<dbReference type="GeneID" id="5544018"/>
<dbReference type="EMBL" id="DS480440">
    <property type="protein sequence ID" value="EDO15895.1"/>
    <property type="molecule type" value="Genomic_DNA"/>
</dbReference>
<dbReference type="RefSeq" id="XP_001643753.1">
    <property type="nucleotide sequence ID" value="XM_001643703.1"/>
</dbReference>
<sequence length="507" mass="59210">MNFQQESIYDAGQPYTTCCDDNEKYELDNGLNLSCIEFWDKLEAIITLEEGDDANNETLINSKLVNYVKFATDSYRTFIKADRDLYRMALILTESKCFKDNKEFCLSKLLSLLNIDLLEMNMKFLIAYILLWESKSNLSSIELILKYQGFSVFYNTLYTQFAYLNKYGQTIQRDDDIELNIINEMKEISIFLLDIFFQILKYSKFKISNLTIIDDFFIHYLICSIQPDDLSDLFNVAKFKFLLALNEQYMIITKKKYDNDNNSNNNQNIENKIYKYLIDYSSSKNFTEFLLLKFNREDDRSLLIMMCKVLYLILTSTQNDIAQNYFYLNDLNVFVDVLIRELQNISESDELLRNTLLRVLLPLLTNTEISKTHYRKDDLIKLLEFLSSIDNICGSENITREHETTVRLANRCLRKVAWLDYYLNDSNNPSDSDSLLSKKSLPITTQLQSSTRTSSSPSSFSKEKIMNSIYISSENSSTDSFERRKAKPLPPPPPPKPRGISRINSNK</sequence>
<dbReference type="HOGENOM" id="CLU_017272_2_1_1"/>
<dbReference type="STRING" id="436907.A7TPA8"/>
<dbReference type="PhylomeDB" id="A7TPA8"/>
<reference evidence="3 4" key="1">
    <citation type="journal article" date="2007" name="Proc. Natl. Acad. Sci. U.S.A.">
        <title>Independent sorting-out of thousands of duplicated gene pairs in two yeast species descended from a whole-genome duplication.</title>
        <authorList>
            <person name="Scannell D.R."/>
            <person name="Frank A.C."/>
            <person name="Conant G.C."/>
            <person name="Byrne K.P."/>
            <person name="Woolfit M."/>
            <person name="Wolfe K.H."/>
        </authorList>
    </citation>
    <scope>NUCLEOTIDE SEQUENCE [LARGE SCALE GENOMIC DNA]</scope>
    <source>
        <strain evidence="4">ATCC 22028 / DSM 70294 / BCRC 21397 / CBS 2163 / NBRC 10782 / NRRL Y-8283 / UCD 57-17</strain>
    </source>
</reference>
<keyword evidence="4" id="KW-1185">Reference proteome</keyword>
<dbReference type="eggNOG" id="KOG4035">
    <property type="taxonomic scope" value="Eukaryota"/>
</dbReference>
<dbReference type="GO" id="GO:0071933">
    <property type="term" value="F:Arp2/3 complex binding"/>
    <property type="evidence" value="ECO:0007669"/>
    <property type="project" value="TreeGrafter"/>
</dbReference>
<protein>
    <recommendedName>
        <fullName evidence="2">SPIN90/Ldb17 leucine-rich domain-containing protein</fullName>
    </recommendedName>
</protein>
<organism evidence="4">
    <name type="scientific">Vanderwaltozyma polyspora (strain ATCC 22028 / DSM 70294 / BCRC 21397 / CBS 2163 / NBRC 10782 / NRRL Y-8283 / UCD 57-17)</name>
    <name type="common">Kluyveromyces polysporus</name>
    <dbReference type="NCBI Taxonomy" id="436907"/>
    <lineage>
        <taxon>Eukaryota</taxon>
        <taxon>Fungi</taxon>
        <taxon>Dikarya</taxon>
        <taxon>Ascomycota</taxon>
        <taxon>Saccharomycotina</taxon>
        <taxon>Saccharomycetes</taxon>
        <taxon>Saccharomycetales</taxon>
        <taxon>Saccharomycetaceae</taxon>
        <taxon>Vanderwaltozyma</taxon>
    </lineage>
</organism>
<dbReference type="Proteomes" id="UP000000267">
    <property type="component" value="Unassembled WGS sequence"/>
</dbReference>
<proteinExistence type="predicted"/>
<dbReference type="InterPro" id="IPR018556">
    <property type="entry name" value="SPIN90/Ldb17_LRD"/>
</dbReference>
<accession>A7TPA8</accession>